<feature type="domain" description="ABC transmembrane type-1" evidence="9">
    <location>
        <begin position="27"/>
        <end position="220"/>
    </location>
</feature>
<evidence type="ECO:0000256" key="8">
    <source>
        <dbReference type="RuleBase" id="RU363032"/>
    </source>
</evidence>
<keyword evidence="6 8" id="KW-1133">Transmembrane helix</keyword>
<evidence type="ECO:0000259" key="9">
    <source>
        <dbReference type="PROSITE" id="PS50928"/>
    </source>
</evidence>
<evidence type="ECO:0000256" key="6">
    <source>
        <dbReference type="ARBA" id="ARBA00022989"/>
    </source>
</evidence>
<organism evidence="10 11">
    <name type="scientific">Streptococcus sinensis</name>
    <dbReference type="NCBI Taxonomy" id="176090"/>
    <lineage>
        <taxon>Bacteria</taxon>
        <taxon>Bacillati</taxon>
        <taxon>Bacillota</taxon>
        <taxon>Bacilli</taxon>
        <taxon>Lactobacillales</taxon>
        <taxon>Streptococcaceae</taxon>
        <taxon>Streptococcus</taxon>
    </lineage>
</organism>
<comment type="subcellular location">
    <subcellularLocation>
        <location evidence="1 8">Cell membrane</location>
        <topology evidence="1 8">Multi-pass membrane protein</topology>
    </subcellularLocation>
</comment>
<evidence type="ECO:0000256" key="1">
    <source>
        <dbReference type="ARBA" id="ARBA00004651"/>
    </source>
</evidence>
<feature type="transmembrane region" description="Helical" evidence="8">
    <location>
        <begin position="66"/>
        <end position="89"/>
    </location>
</feature>
<dbReference type="AlphaFoldDB" id="A0A0A0DFI3"/>
<dbReference type="InterPro" id="IPR051322">
    <property type="entry name" value="AA_ABC_Transporter_Permease"/>
</dbReference>
<dbReference type="CDD" id="cd06261">
    <property type="entry name" value="TM_PBP2"/>
    <property type="match status" value="1"/>
</dbReference>
<keyword evidence="4" id="KW-1003">Cell membrane</keyword>
<evidence type="ECO:0000313" key="11">
    <source>
        <dbReference type="Proteomes" id="UP000030019"/>
    </source>
</evidence>
<reference evidence="10 11" key="1">
    <citation type="submission" date="2014-06" db="EMBL/GenBank/DDBJ databases">
        <authorList>
            <person name="Teng J.L."/>
            <person name="Huang Y."/>
            <person name="Tse H."/>
            <person name="Lau S.K."/>
            <person name="Woo P.C."/>
        </authorList>
    </citation>
    <scope>NUCLEOTIDE SEQUENCE [LARGE SCALE GENOMIC DNA]</scope>
    <source>
        <strain evidence="10 11">HKU4</strain>
    </source>
</reference>
<evidence type="ECO:0000256" key="7">
    <source>
        <dbReference type="ARBA" id="ARBA00023136"/>
    </source>
</evidence>
<feature type="transmembrane region" description="Helical" evidence="8">
    <location>
        <begin position="175"/>
        <end position="195"/>
    </location>
</feature>
<dbReference type="Gene3D" id="1.10.3720.10">
    <property type="entry name" value="MetI-like"/>
    <property type="match status" value="1"/>
</dbReference>
<dbReference type="GO" id="GO:0005886">
    <property type="term" value="C:plasma membrane"/>
    <property type="evidence" value="ECO:0007669"/>
    <property type="project" value="UniProtKB-SubCell"/>
</dbReference>
<dbReference type="PANTHER" id="PTHR30450:SF1">
    <property type="entry name" value="D-METHIONINE TRANSPORT SYSTEM PERMEASE PROTEIN METI-RELATED"/>
    <property type="match status" value="1"/>
</dbReference>
<gene>
    <name evidence="10" type="ORF">SSIN_0728</name>
</gene>
<proteinExistence type="inferred from homology"/>
<evidence type="ECO:0000256" key="4">
    <source>
        <dbReference type="ARBA" id="ARBA00022475"/>
    </source>
</evidence>
<evidence type="ECO:0000313" key="10">
    <source>
        <dbReference type="EMBL" id="KGM37476.1"/>
    </source>
</evidence>
<dbReference type="InterPro" id="IPR000515">
    <property type="entry name" value="MetI-like"/>
</dbReference>
<protein>
    <submittedName>
        <fullName evidence="10">Methionine ABC transporter permease protein</fullName>
    </submittedName>
</protein>
<keyword evidence="11" id="KW-1185">Reference proteome</keyword>
<evidence type="ECO:0000256" key="5">
    <source>
        <dbReference type="ARBA" id="ARBA00022692"/>
    </source>
</evidence>
<comment type="caution">
    <text evidence="10">The sequence shown here is derived from an EMBL/GenBank/DDBJ whole genome shotgun (WGS) entry which is preliminary data.</text>
</comment>
<feature type="transmembrane region" description="Helical" evidence="8">
    <location>
        <begin position="201"/>
        <end position="220"/>
    </location>
</feature>
<name>A0A0A0DFI3_9STRE</name>
<dbReference type="FunFam" id="1.10.3720.10:FF:000002">
    <property type="entry name" value="D-methionine ABC transporter permease MetI"/>
    <property type="match status" value="1"/>
</dbReference>
<dbReference type="PATRIC" id="fig|176090.4.peg.722"/>
<dbReference type="RefSeq" id="WP_037615864.1">
    <property type="nucleotide sequence ID" value="NZ_JAJBHU010000001.1"/>
</dbReference>
<keyword evidence="3 8" id="KW-0813">Transport</keyword>
<comment type="similarity">
    <text evidence="2">Belongs to the binding-protein-dependent transport system permease family. CysTW subfamily.</text>
</comment>
<dbReference type="PROSITE" id="PS50928">
    <property type="entry name" value="ABC_TM1"/>
    <property type="match status" value="1"/>
</dbReference>
<accession>A0A0A0DFI3</accession>
<evidence type="ECO:0000256" key="2">
    <source>
        <dbReference type="ARBA" id="ARBA00007069"/>
    </source>
</evidence>
<dbReference type="InterPro" id="IPR035906">
    <property type="entry name" value="MetI-like_sf"/>
</dbReference>
<sequence>MVDLIKTFLPNVYKMGWAGQAGWGTAIYLTFYMTIISFLIGGILGLVAGLFLVLTAPGGILENKTAFFILDKVTSIFRAIPFIILLALINPFTRMIVGTGIGPTAALVPLSLAVFPFFARQVQVVLSELDRGVIEAAQAVGANSWDIIGVYLREGLPDLIRVTTVTLISLVGETAMAGAIGAGGLGNVAIAYGYQRFNQDVTILATVLLLLLIFFIQFLGDFLTRKISHR</sequence>
<evidence type="ECO:0000256" key="3">
    <source>
        <dbReference type="ARBA" id="ARBA00022448"/>
    </source>
</evidence>
<keyword evidence="5 8" id="KW-0812">Transmembrane</keyword>
<dbReference type="eggNOG" id="COG2011">
    <property type="taxonomic scope" value="Bacteria"/>
</dbReference>
<keyword evidence="7 8" id="KW-0472">Membrane</keyword>
<feature type="transmembrane region" description="Helical" evidence="8">
    <location>
        <begin position="95"/>
        <end position="119"/>
    </location>
</feature>
<feature type="transmembrane region" description="Helical" evidence="8">
    <location>
        <begin position="31"/>
        <end position="54"/>
    </location>
</feature>
<dbReference type="GO" id="GO:0048473">
    <property type="term" value="P:D-methionine transmembrane transport"/>
    <property type="evidence" value="ECO:0007669"/>
    <property type="project" value="TreeGrafter"/>
</dbReference>
<dbReference type="STRING" id="176090.SSIN_0728"/>
<dbReference type="SUPFAM" id="SSF161098">
    <property type="entry name" value="MetI-like"/>
    <property type="match status" value="1"/>
</dbReference>
<dbReference type="Pfam" id="PF00528">
    <property type="entry name" value="BPD_transp_1"/>
    <property type="match status" value="1"/>
</dbReference>
<dbReference type="PANTHER" id="PTHR30450">
    <property type="entry name" value="ABC TRANSPORTER PERMEASE"/>
    <property type="match status" value="1"/>
</dbReference>
<dbReference type="Proteomes" id="UP000030019">
    <property type="component" value="Unassembled WGS sequence"/>
</dbReference>
<dbReference type="EMBL" id="JPEN01000052">
    <property type="protein sequence ID" value="KGM37476.1"/>
    <property type="molecule type" value="Genomic_DNA"/>
</dbReference>